<evidence type="ECO:0000313" key="3">
    <source>
        <dbReference type="Proteomes" id="UP000327294"/>
    </source>
</evidence>
<keyword evidence="3" id="KW-1185">Reference proteome</keyword>
<dbReference type="EMBL" id="CP045096">
    <property type="protein sequence ID" value="QFQ97889.1"/>
    <property type="molecule type" value="Genomic_DNA"/>
</dbReference>
<dbReference type="KEGG" id="sphv:F9278_18565"/>
<dbReference type="Proteomes" id="UP000327294">
    <property type="component" value="Chromosome"/>
</dbReference>
<reference evidence="2 3" key="1">
    <citation type="submission" date="2019-10" db="EMBL/GenBank/DDBJ databases">
        <title>Streptomyces sp. strain GY16 isolated from leaves of Broussonetia papyrifera.</title>
        <authorList>
            <person name="Mo P."/>
        </authorList>
    </citation>
    <scope>NUCLEOTIDE SEQUENCE [LARGE SCALE GENOMIC DNA]</scope>
    <source>
        <strain evidence="2 3">GY16</strain>
    </source>
</reference>
<proteinExistence type="predicted"/>
<accession>A0A5P8K5R8</accession>
<gene>
    <name evidence="2" type="ORF">F9278_18565</name>
</gene>
<organism evidence="2 3">
    <name type="scientific">Streptomyces phaeolivaceus</name>
    <dbReference type="NCBI Taxonomy" id="2653200"/>
    <lineage>
        <taxon>Bacteria</taxon>
        <taxon>Bacillati</taxon>
        <taxon>Actinomycetota</taxon>
        <taxon>Actinomycetes</taxon>
        <taxon>Kitasatosporales</taxon>
        <taxon>Streptomycetaceae</taxon>
        <taxon>Streptomyces</taxon>
    </lineage>
</organism>
<protein>
    <submittedName>
        <fullName evidence="2">Uncharacterized protein</fullName>
    </submittedName>
</protein>
<evidence type="ECO:0000256" key="1">
    <source>
        <dbReference type="SAM" id="MobiDB-lite"/>
    </source>
</evidence>
<feature type="region of interest" description="Disordered" evidence="1">
    <location>
        <begin position="1"/>
        <end position="27"/>
    </location>
</feature>
<sequence>MTAGASEAQQLGQQQLQRRRAAPGDPAVRVEVSAKYASMPTRTAVHTSAVNFASGIWMPVHLFRCIRATKGLCVGCRGHMAHNPERVSRIAPERDRTPGRLSP</sequence>
<evidence type="ECO:0000313" key="2">
    <source>
        <dbReference type="EMBL" id="QFQ97889.1"/>
    </source>
</evidence>
<dbReference type="AlphaFoldDB" id="A0A5P8K5R8"/>
<name>A0A5P8K5R8_9ACTN</name>